<dbReference type="Pfam" id="PF00892">
    <property type="entry name" value="EamA"/>
    <property type="match status" value="1"/>
</dbReference>
<reference evidence="7 8" key="1">
    <citation type="submission" date="2024-04" db="EMBL/GenBank/DDBJ databases">
        <title>Tritrichomonas musculus Genome.</title>
        <authorList>
            <person name="Alves-Ferreira E."/>
            <person name="Grigg M."/>
            <person name="Lorenzi H."/>
            <person name="Galac M."/>
        </authorList>
    </citation>
    <scope>NUCLEOTIDE SEQUENCE [LARGE SCALE GENOMIC DNA]</scope>
    <source>
        <strain evidence="7 8">EAF2021</strain>
    </source>
</reference>
<evidence type="ECO:0000313" key="8">
    <source>
        <dbReference type="Proteomes" id="UP001470230"/>
    </source>
</evidence>
<evidence type="ECO:0000256" key="5">
    <source>
        <dbReference type="SAM" id="Phobius"/>
    </source>
</evidence>
<dbReference type="Proteomes" id="UP001470230">
    <property type="component" value="Unassembled WGS sequence"/>
</dbReference>
<gene>
    <name evidence="7" type="ORF">M9Y10_004102</name>
</gene>
<proteinExistence type="predicted"/>
<organism evidence="7 8">
    <name type="scientific">Tritrichomonas musculus</name>
    <dbReference type="NCBI Taxonomy" id="1915356"/>
    <lineage>
        <taxon>Eukaryota</taxon>
        <taxon>Metamonada</taxon>
        <taxon>Parabasalia</taxon>
        <taxon>Tritrichomonadida</taxon>
        <taxon>Tritrichomonadidae</taxon>
        <taxon>Tritrichomonas</taxon>
    </lineage>
</organism>
<protein>
    <recommendedName>
        <fullName evidence="6">EamA domain-containing protein</fullName>
    </recommendedName>
</protein>
<dbReference type="PANTHER" id="PTHR32322:SF2">
    <property type="entry name" value="EAMA DOMAIN-CONTAINING PROTEIN"/>
    <property type="match status" value="1"/>
</dbReference>
<feature type="transmembrane region" description="Helical" evidence="5">
    <location>
        <begin position="169"/>
        <end position="189"/>
    </location>
</feature>
<dbReference type="PANTHER" id="PTHR32322">
    <property type="entry name" value="INNER MEMBRANE TRANSPORTER"/>
    <property type="match status" value="1"/>
</dbReference>
<feature type="domain" description="EamA" evidence="6">
    <location>
        <begin position="9"/>
        <end position="151"/>
    </location>
</feature>
<evidence type="ECO:0000256" key="1">
    <source>
        <dbReference type="ARBA" id="ARBA00004141"/>
    </source>
</evidence>
<keyword evidence="4 5" id="KW-0472">Membrane</keyword>
<keyword evidence="8" id="KW-1185">Reference proteome</keyword>
<feature type="transmembrane region" description="Helical" evidence="5">
    <location>
        <begin position="236"/>
        <end position="257"/>
    </location>
</feature>
<accession>A0ABR2JR51</accession>
<evidence type="ECO:0000313" key="7">
    <source>
        <dbReference type="EMBL" id="KAK8881366.1"/>
    </source>
</evidence>
<feature type="transmembrane region" description="Helical" evidence="5">
    <location>
        <begin position="137"/>
        <end position="157"/>
    </location>
</feature>
<dbReference type="InterPro" id="IPR000620">
    <property type="entry name" value="EamA_dom"/>
</dbReference>
<keyword evidence="2 5" id="KW-0812">Transmembrane</keyword>
<feature type="transmembrane region" description="Helical" evidence="5">
    <location>
        <begin position="36"/>
        <end position="56"/>
    </location>
</feature>
<dbReference type="EMBL" id="JAPFFF010000010">
    <property type="protein sequence ID" value="KAK8881366.1"/>
    <property type="molecule type" value="Genomic_DNA"/>
</dbReference>
<keyword evidence="3 5" id="KW-1133">Transmembrane helix</keyword>
<feature type="transmembrane region" description="Helical" evidence="5">
    <location>
        <begin position="196"/>
        <end position="216"/>
    </location>
</feature>
<sequence>MNKIKITPYLAFLFLCIAYGSSSALVVVIRKKVDPLILSSVRMFFGFLTSLLIFLYKTLSDHKYSRHIRQSIASHSTNFRKGILCGVINYGFPYSLVAISQRSVSTIAVQISQPFVPIFSLIGGHFLTIEKCSIQKFSFQFISVIGTVLSSIPAFLHSEIKESSFIIDYFLLLISTVSFGFGAVFLKYFQSKADQILLCVFQLFGAFLYSILYGFFSMGPKQFISKLKEIEYDSLFEMFILGVFYTCFTSHCVVYTMKNLGMVAANYTKLDKLLLAFLSVSLFLVNGMNTQHLTSL</sequence>
<evidence type="ECO:0000256" key="3">
    <source>
        <dbReference type="ARBA" id="ARBA00022989"/>
    </source>
</evidence>
<comment type="caution">
    <text evidence="7">The sequence shown here is derived from an EMBL/GenBank/DDBJ whole genome shotgun (WGS) entry which is preliminary data.</text>
</comment>
<evidence type="ECO:0000256" key="2">
    <source>
        <dbReference type="ARBA" id="ARBA00022692"/>
    </source>
</evidence>
<comment type="subcellular location">
    <subcellularLocation>
        <location evidence="1">Membrane</location>
        <topology evidence="1">Multi-pass membrane protein</topology>
    </subcellularLocation>
</comment>
<evidence type="ECO:0000256" key="4">
    <source>
        <dbReference type="ARBA" id="ARBA00023136"/>
    </source>
</evidence>
<dbReference type="InterPro" id="IPR050638">
    <property type="entry name" value="AA-Vitamin_Transporters"/>
</dbReference>
<evidence type="ECO:0000259" key="6">
    <source>
        <dbReference type="Pfam" id="PF00892"/>
    </source>
</evidence>
<name>A0ABR2JR51_9EUKA</name>
<feature type="transmembrane region" description="Helical" evidence="5">
    <location>
        <begin position="269"/>
        <end position="288"/>
    </location>
</feature>